<dbReference type="RefSeq" id="WP_209943862.1">
    <property type="nucleotide sequence ID" value="NZ_JAGGJU010000004.1"/>
</dbReference>
<evidence type="ECO:0000313" key="2">
    <source>
        <dbReference type="Proteomes" id="UP000759443"/>
    </source>
</evidence>
<keyword evidence="2" id="KW-1185">Reference proteome</keyword>
<dbReference type="Proteomes" id="UP000759443">
    <property type="component" value="Unassembled WGS sequence"/>
</dbReference>
<proteinExistence type="predicted"/>
<organism evidence="1 2">
    <name type="scientific">Rhizobium halophytocola</name>
    <dbReference type="NCBI Taxonomy" id="735519"/>
    <lineage>
        <taxon>Bacteria</taxon>
        <taxon>Pseudomonadati</taxon>
        <taxon>Pseudomonadota</taxon>
        <taxon>Alphaproteobacteria</taxon>
        <taxon>Hyphomicrobiales</taxon>
        <taxon>Rhizobiaceae</taxon>
        <taxon>Rhizobium/Agrobacterium group</taxon>
        <taxon>Rhizobium</taxon>
    </lineage>
</organism>
<gene>
    <name evidence="1" type="ORF">J2Z17_001668</name>
</gene>
<name>A0ABS4DX75_9HYPH</name>
<dbReference type="InterPro" id="IPR022224">
    <property type="entry name" value="DUF3750"/>
</dbReference>
<protein>
    <recommendedName>
        <fullName evidence="3">DUF3750 domain-containing protein</fullName>
    </recommendedName>
</protein>
<dbReference type="Pfam" id="PF12570">
    <property type="entry name" value="DUF3750"/>
    <property type="match status" value="1"/>
</dbReference>
<evidence type="ECO:0000313" key="1">
    <source>
        <dbReference type="EMBL" id="MBP1850234.1"/>
    </source>
</evidence>
<dbReference type="EMBL" id="JAGGJU010000004">
    <property type="protein sequence ID" value="MBP1850234.1"/>
    <property type="molecule type" value="Genomic_DNA"/>
</dbReference>
<sequence>MKFLKRLLLTLVVVFILPPLVSAGLWISADRPQSYRDANWSSAGILPRAGESRPAAIYVFSAMTGGLKGAVASHAWIVTKARDAAAYTRYDKLGWGTPIRRNSRAADAYWYSNRPRLVAALHGESAERLIPKVEAAIAGYPHARPGDYRIYPGPNSNSFAAHVLRQVPELGAVLPPDAVGRDYLAGGQVFFADSDGRDYHLSLGGLAGINAGARSGLEINLFGLVFGVAPDLALKVPAFGMVRPWAGRRDAVTGMEQI</sequence>
<accession>A0ABS4DX75</accession>
<evidence type="ECO:0008006" key="3">
    <source>
        <dbReference type="Google" id="ProtNLM"/>
    </source>
</evidence>
<reference evidence="1 2" key="1">
    <citation type="submission" date="2021-03" db="EMBL/GenBank/DDBJ databases">
        <title>Genomic Encyclopedia of Type Strains, Phase IV (KMG-IV): sequencing the most valuable type-strain genomes for metagenomic binning, comparative biology and taxonomic classification.</title>
        <authorList>
            <person name="Goeker M."/>
        </authorList>
    </citation>
    <scope>NUCLEOTIDE SEQUENCE [LARGE SCALE GENOMIC DNA]</scope>
    <source>
        <strain evidence="1 2">DSM 21600</strain>
    </source>
</reference>
<comment type="caution">
    <text evidence="1">The sequence shown here is derived from an EMBL/GenBank/DDBJ whole genome shotgun (WGS) entry which is preliminary data.</text>
</comment>